<dbReference type="RefSeq" id="WP_366923964.1">
    <property type="nucleotide sequence ID" value="NZ_CP121694.1"/>
</dbReference>
<dbReference type="InterPro" id="IPR051257">
    <property type="entry name" value="Diverse_CBS-Domain"/>
</dbReference>
<accession>A0AAU0UL42</accession>
<reference evidence="4 5" key="1">
    <citation type="submission" date="2023-04" db="EMBL/GenBank/DDBJ databases">
        <authorList>
            <person name="Hsu D."/>
        </authorList>
    </citation>
    <scope>NUCLEOTIDE SEQUENCE [LARGE SCALE GENOMIC DNA]</scope>
    <source>
        <strain evidence="4 5">MK1</strain>
    </source>
</reference>
<dbReference type="SUPFAM" id="SSF54631">
    <property type="entry name" value="CBS-domain pair"/>
    <property type="match status" value="1"/>
</dbReference>
<feature type="domain" description="CBS" evidence="3">
    <location>
        <begin position="77"/>
        <end position="134"/>
    </location>
</feature>
<dbReference type="Gene3D" id="3.10.580.10">
    <property type="entry name" value="CBS-domain"/>
    <property type="match status" value="1"/>
</dbReference>
<dbReference type="CDD" id="cd04584">
    <property type="entry name" value="CBS_pair_AcuB_like"/>
    <property type="match status" value="1"/>
</dbReference>
<name>A0AAU0UL42_9FIRM</name>
<protein>
    <submittedName>
        <fullName evidence="4">CBS and ACT domain-containing protein</fullName>
    </submittedName>
</protein>
<dbReference type="Pfam" id="PF00571">
    <property type="entry name" value="CBS"/>
    <property type="match status" value="2"/>
</dbReference>
<feature type="domain" description="CBS" evidence="3">
    <location>
        <begin position="7"/>
        <end position="66"/>
    </location>
</feature>
<evidence type="ECO:0000256" key="2">
    <source>
        <dbReference type="PROSITE-ProRule" id="PRU00703"/>
    </source>
</evidence>
<evidence type="ECO:0000259" key="3">
    <source>
        <dbReference type="PROSITE" id="PS51371"/>
    </source>
</evidence>
<dbReference type="PANTHER" id="PTHR43080:SF2">
    <property type="entry name" value="CBS DOMAIN-CONTAINING PROTEIN"/>
    <property type="match status" value="1"/>
</dbReference>
<dbReference type="InterPro" id="IPR046342">
    <property type="entry name" value="CBS_dom_sf"/>
</dbReference>
<dbReference type="KEGG" id="dbc:MFMK1_000901"/>
<proteinExistence type="predicted"/>
<keyword evidence="5" id="KW-1185">Reference proteome</keyword>
<gene>
    <name evidence="4" type="ORF">MFMK1_000901</name>
</gene>
<dbReference type="EMBL" id="CP121694">
    <property type="protein sequence ID" value="WRO21107.1"/>
    <property type="molecule type" value="Genomic_DNA"/>
</dbReference>
<dbReference type="InterPro" id="IPR000644">
    <property type="entry name" value="CBS_dom"/>
</dbReference>
<evidence type="ECO:0000313" key="4">
    <source>
        <dbReference type="EMBL" id="WRO21107.1"/>
    </source>
</evidence>
<dbReference type="Proteomes" id="UP001329915">
    <property type="component" value="Chromosome"/>
</dbReference>
<dbReference type="PANTHER" id="PTHR43080">
    <property type="entry name" value="CBS DOMAIN-CONTAINING PROTEIN CBSX3, MITOCHONDRIAL"/>
    <property type="match status" value="1"/>
</dbReference>
<dbReference type="SUPFAM" id="SSF55021">
    <property type="entry name" value="ACT-like"/>
    <property type="match status" value="1"/>
</dbReference>
<evidence type="ECO:0000256" key="1">
    <source>
        <dbReference type="ARBA" id="ARBA00023122"/>
    </source>
</evidence>
<sequence length="214" mass="24396">MFVEDIMRKKLITIKMEQTILHALQLIKVNRIRHLPVLHNGELVGIVSDRDLRDVSPSVLLNEHSFILQNTSVKQIMKHEVIVIHPLDYLEDAVKLMYDHRIGCLPVTRNDRLVGIVTETDLLRALIELTGSTEPGSTLEIRVPERYGPLAEITKIVKNNKVSINSCFIRPDQSPQYRLIVMRLKTIDPANIIQEIQQAGYQVLRPLVGGDIDE</sequence>
<dbReference type="PROSITE" id="PS51371">
    <property type="entry name" value="CBS"/>
    <property type="match status" value="2"/>
</dbReference>
<evidence type="ECO:0000313" key="5">
    <source>
        <dbReference type="Proteomes" id="UP001329915"/>
    </source>
</evidence>
<dbReference type="SMART" id="SM00116">
    <property type="entry name" value="CBS"/>
    <property type="match status" value="2"/>
</dbReference>
<organism evidence="4 5">
    <name type="scientific">Metallumcola ferriviriculae</name>
    <dbReference type="NCBI Taxonomy" id="3039180"/>
    <lineage>
        <taxon>Bacteria</taxon>
        <taxon>Bacillati</taxon>
        <taxon>Bacillota</taxon>
        <taxon>Clostridia</taxon>
        <taxon>Neomoorellales</taxon>
        <taxon>Desulfitibacteraceae</taxon>
        <taxon>Metallumcola</taxon>
    </lineage>
</organism>
<keyword evidence="1 2" id="KW-0129">CBS domain</keyword>
<dbReference type="AlphaFoldDB" id="A0AAU0UL42"/>
<dbReference type="InterPro" id="IPR045865">
    <property type="entry name" value="ACT-like_dom_sf"/>
</dbReference>